<dbReference type="Pfam" id="PF01008">
    <property type="entry name" value="IF-2B"/>
    <property type="match status" value="1"/>
</dbReference>
<dbReference type="AlphaFoldDB" id="A0A485LJE4"/>
<dbReference type="PANTHER" id="PTHR45860:SF1">
    <property type="entry name" value="TRANSLATION INITIATION FACTOR EIF-2B SUBUNIT ALPHA"/>
    <property type="match status" value="1"/>
</dbReference>
<reference evidence="11 12" key="1">
    <citation type="submission" date="2019-03" db="EMBL/GenBank/DDBJ databases">
        <authorList>
            <person name="Gaulin E."/>
            <person name="Dumas B."/>
        </authorList>
    </citation>
    <scope>NUCLEOTIDE SEQUENCE [LARGE SCALE GENOMIC DNA]</scope>
    <source>
        <strain evidence="11">CBS 568.67</strain>
    </source>
</reference>
<dbReference type="InterPro" id="IPR000649">
    <property type="entry name" value="IF-2B-related"/>
</dbReference>
<organism evidence="11 12">
    <name type="scientific">Aphanomyces stellatus</name>
    <dbReference type="NCBI Taxonomy" id="120398"/>
    <lineage>
        <taxon>Eukaryota</taxon>
        <taxon>Sar</taxon>
        <taxon>Stramenopiles</taxon>
        <taxon>Oomycota</taxon>
        <taxon>Saprolegniomycetes</taxon>
        <taxon>Saprolegniales</taxon>
        <taxon>Verrucalvaceae</taxon>
        <taxon>Aphanomyces</taxon>
    </lineage>
</organism>
<evidence type="ECO:0000256" key="6">
    <source>
        <dbReference type="ARBA" id="ARBA00044208"/>
    </source>
</evidence>
<evidence type="ECO:0000256" key="7">
    <source>
        <dbReference type="ARBA" id="ARBA00044236"/>
    </source>
</evidence>
<evidence type="ECO:0000256" key="1">
    <source>
        <dbReference type="ARBA" id="ARBA00004514"/>
    </source>
</evidence>
<dbReference type="OrthoDB" id="10249309at2759"/>
<dbReference type="InterPro" id="IPR042529">
    <property type="entry name" value="IF_2B-like_C"/>
</dbReference>
<dbReference type="GO" id="GO:0003743">
    <property type="term" value="F:translation initiation factor activity"/>
    <property type="evidence" value="ECO:0007669"/>
    <property type="project" value="UniProtKB-KW"/>
</dbReference>
<dbReference type="Proteomes" id="UP000332933">
    <property type="component" value="Unassembled WGS sequence"/>
</dbReference>
<dbReference type="GO" id="GO:0005085">
    <property type="term" value="F:guanyl-nucleotide exchange factor activity"/>
    <property type="evidence" value="ECO:0007669"/>
    <property type="project" value="TreeGrafter"/>
</dbReference>
<dbReference type="Gene3D" id="1.20.120.1070">
    <property type="entry name" value="Translation initiation factor eIF-2B, N-terminal domain"/>
    <property type="match status" value="1"/>
</dbReference>
<evidence type="ECO:0000313" key="12">
    <source>
        <dbReference type="Proteomes" id="UP000332933"/>
    </source>
</evidence>
<dbReference type="GO" id="GO:0005851">
    <property type="term" value="C:eukaryotic translation initiation factor 2B complex"/>
    <property type="evidence" value="ECO:0007669"/>
    <property type="project" value="TreeGrafter"/>
</dbReference>
<dbReference type="InterPro" id="IPR037171">
    <property type="entry name" value="NagB/RpiA_transferase-like"/>
</dbReference>
<dbReference type="PANTHER" id="PTHR45860">
    <property type="entry name" value="TRANSLATION INITIATION FACTOR EIF-2B SUBUNIT ALPHA"/>
    <property type="match status" value="1"/>
</dbReference>
<proteinExistence type="inferred from homology"/>
<reference evidence="10" key="2">
    <citation type="submission" date="2019-06" db="EMBL/GenBank/DDBJ databases">
        <title>Genomics analysis of Aphanomyces spp. identifies a new class of oomycete effector associated with host adaptation.</title>
        <authorList>
            <person name="Gaulin E."/>
        </authorList>
    </citation>
    <scope>NUCLEOTIDE SEQUENCE</scope>
    <source>
        <strain evidence="10">CBS 578.67</strain>
    </source>
</reference>
<accession>A0A485LJE4</accession>
<evidence type="ECO:0000256" key="8">
    <source>
        <dbReference type="ARBA" id="ARBA00046432"/>
    </source>
</evidence>
<evidence type="ECO:0000313" key="11">
    <source>
        <dbReference type="EMBL" id="VFT98566.1"/>
    </source>
</evidence>
<comment type="subunit">
    <text evidence="8">Component of the translation initiation factor 2B (eIF2B) complex which is a heterodecamer of two sets of five different subunits: alpha, beta, gamma, delta and epsilon. Subunits alpha, beta and delta comprise a regulatory subcomplex and subunits epsilon and gamma comprise a catalytic subcomplex. Within the complex, the hexameric regulatory complex resides at the center, with the two heterodimeric catalytic subcomplexes bound on opposite sides.</text>
</comment>
<dbReference type="SUPFAM" id="SSF100950">
    <property type="entry name" value="NagB/RpiA/CoA transferase-like"/>
    <property type="match status" value="1"/>
</dbReference>
<comment type="similarity">
    <text evidence="2 9">Belongs to the eIF-2B alpha/beta/delta subunits family.</text>
</comment>
<evidence type="ECO:0000256" key="5">
    <source>
        <dbReference type="ARBA" id="ARBA00022917"/>
    </source>
</evidence>
<keyword evidence="5" id="KW-0648">Protein biosynthesis</keyword>
<evidence type="ECO:0000313" key="10">
    <source>
        <dbReference type="EMBL" id="KAF0686292.1"/>
    </source>
</evidence>
<evidence type="ECO:0000256" key="3">
    <source>
        <dbReference type="ARBA" id="ARBA00022490"/>
    </source>
</evidence>
<dbReference type="InterPro" id="IPR042528">
    <property type="entry name" value="elF-2B_alpha_N"/>
</dbReference>
<dbReference type="Gene3D" id="3.40.50.10470">
    <property type="entry name" value="Translation initiation factor eif-2b, domain 2"/>
    <property type="match status" value="1"/>
</dbReference>
<evidence type="ECO:0000256" key="9">
    <source>
        <dbReference type="RuleBase" id="RU003814"/>
    </source>
</evidence>
<dbReference type="EMBL" id="VJMH01007011">
    <property type="protein sequence ID" value="KAF0686292.1"/>
    <property type="molecule type" value="Genomic_DNA"/>
</dbReference>
<keyword evidence="4" id="KW-0396">Initiation factor</keyword>
<protein>
    <recommendedName>
        <fullName evidence="6">Translation initiation factor eIF2B subunit alpha</fullName>
    </recommendedName>
    <alternativeName>
        <fullName evidence="7">eIF2B GDP-GTP exchange factor subunit alpha</fullName>
    </alternativeName>
</protein>
<keyword evidence="3" id="KW-0963">Cytoplasm</keyword>
<gene>
    <name evidence="11" type="primary">Aste57867_21898</name>
    <name evidence="10" type="ORF">As57867_021829</name>
    <name evidence="11" type="ORF">ASTE57867_21898</name>
</gene>
<comment type="subcellular location">
    <subcellularLocation>
        <location evidence="1">Cytoplasm</location>
        <location evidence="1">Cytosol</location>
    </subcellularLocation>
</comment>
<dbReference type="GO" id="GO:0005829">
    <property type="term" value="C:cytosol"/>
    <property type="evidence" value="ECO:0007669"/>
    <property type="project" value="UniProtKB-SubCell"/>
</dbReference>
<evidence type="ECO:0000256" key="2">
    <source>
        <dbReference type="ARBA" id="ARBA00007251"/>
    </source>
</evidence>
<name>A0A485LJE4_9STRA</name>
<keyword evidence="12" id="KW-1185">Reference proteome</keyword>
<sequence>MAARSNVVDEFLGYLKDPDSAIAVAVIKVLTGVIQHTKASTMMEIESALRDAAAQLKAAASTLTPALASDKKAIALHSMSAQTLSSISVTAGCQLFLRYVTRCFLEFEDFDQCKSQLIQRGKLFAETSSMSRKRIADLGHNFVRDGMQVLTHGASRVVTKLLLQAAQTKHFSVVVTEGRPNGSGYKTAELLSNAGIPTTVIVDAAMGYYMEKVDMVVVGAEGVVENGGIVNKIGTFSCAMIAHAMKKPFYVAAESYKFARLYPLNQSDFPHNRTEETMLPSCGCDPELVLPTHPLLTVGSPSCDYTPPHYISLLFTDLGVLTPSAVSDELIKLYQ</sequence>
<evidence type="ECO:0000256" key="4">
    <source>
        <dbReference type="ARBA" id="ARBA00022540"/>
    </source>
</evidence>
<dbReference type="InterPro" id="IPR051501">
    <property type="entry name" value="eIF2B_alpha/beta/delta"/>
</dbReference>
<dbReference type="EMBL" id="CAADRA010007037">
    <property type="protein sequence ID" value="VFT98566.1"/>
    <property type="molecule type" value="Genomic_DNA"/>
</dbReference>